<feature type="transmembrane region" description="Helical" evidence="1">
    <location>
        <begin position="58"/>
        <end position="77"/>
    </location>
</feature>
<dbReference type="WBParaSite" id="TREG1_123110.1">
    <property type="protein sequence ID" value="TREG1_123110.1"/>
    <property type="gene ID" value="TREG1_123110"/>
</dbReference>
<evidence type="ECO:0000313" key="3">
    <source>
        <dbReference type="WBParaSite" id="TREG1_123110.1"/>
    </source>
</evidence>
<keyword evidence="1" id="KW-0472">Membrane</keyword>
<keyword evidence="1" id="KW-1133">Transmembrane helix</keyword>
<feature type="transmembrane region" description="Helical" evidence="1">
    <location>
        <begin position="118"/>
        <end position="140"/>
    </location>
</feature>
<organism evidence="2 3">
    <name type="scientific">Trichobilharzia regenti</name>
    <name type="common">Nasal bird schistosome</name>
    <dbReference type="NCBI Taxonomy" id="157069"/>
    <lineage>
        <taxon>Eukaryota</taxon>
        <taxon>Metazoa</taxon>
        <taxon>Spiralia</taxon>
        <taxon>Lophotrochozoa</taxon>
        <taxon>Platyhelminthes</taxon>
        <taxon>Trematoda</taxon>
        <taxon>Digenea</taxon>
        <taxon>Strigeidida</taxon>
        <taxon>Schistosomatoidea</taxon>
        <taxon>Schistosomatidae</taxon>
        <taxon>Trichobilharzia</taxon>
    </lineage>
</organism>
<feature type="transmembrane region" description="Helical" evidence="1">
    <location>
        <begin position="89"/>
        <end position="111"/>
    </location>
</feature>
<evidence type="ECO:0000313" key="2">
    <source>
        <dbReference type="Proteomes" id="UP000050795"/>
    </source>
</evidence>
<proteinExistence type="predicted"/>
<keyword evidence="1" id="KW-0812">Transmembrane</keyword>
<name>A0AA85IVP6_TRIRE</name>
<feature type="transmembrane region" description="Helical" evidence="1">
    <location>
        <begin position="146"/>
        <end position="166"/>
    </location>
</feature>
<dbReference type="AlphaFoldDB" id="A0AA85IVP6"/>
<dbReference type="Proteomes" id="UP000050795">
    <property type="component" value="Unassembled WGS sequence"/>
</dbReference>
<protein>
    <submittedName>
        <fullName evidence="3">Uncharacterized protein</fullName>
    </submittedName>
</protein>
<evidence type="ECO:0000256" key="1">
    <source>
        <dbReference type="SAM" id="Phobius"/>
    </source>
</evidence>
<accession>A0AA85IVP6</accession>
<feature type="transmembrane region" description="Helical" evidence="1">
    <location>
        <begin position="30"/>
        <end position="51"/>
    </location>
</feature>
<reference evidence="3" key="2">
    <citation type="submission" date="2023-11" db="UniProtKB">
        <authorList>
            <consortium name="WormBaseParasite"/>
        </authorList>
    </citation>
    <scope>IDENTIFICATION</scope>
</reference>
<keyword evidence="2" id="KW-1185">Reference proteome</keyword>
<reference evidence="2" key="1">
    <citation type="submission" date="2022-06" db="EMBL/GenBank/DDBJ databases">
        <authorList>
            <person name="Berger JAMES D."/>
            <person name="Berger JAMES D."/>
        </authorList>
    </citation>
    <scope>NUCLEOTIDE SEQUENCE [LARGE SCALE GENOMIC DNA]</scope>
</reference>
<sequence>MNSTEINNMLRQIFKYTTSTEMEHGDISDVHLIVAFIAVVICMLTLILLFIDRQFHFLPQPFAFALITLMVLLWLIADSFLCCSNNLKALNAFIGVSVTVHVLVGFAATYVKKINLNYCISLLTLATAMFFAGVVCFFLGSADHVFHWLAGACWSATSAIVTFIVVNQINWSMKK</sequence>